<evidence type="ECO:0000256" key="1">
    <source>
        <dbReference type="SAM" id="Coils"/>
    </source>
</evidence>
<evidence type="ECO:0008006" key="5">
    <source>
        <dbReference type="Google" id="ProtNLM"/>
    </source>
</evidence>
<feature type="coiled-coil region" evidence="1">
    <location>
        <begin position="48"/>
        <end position="89"/>
    </location>
</feature>
<reference evidence="3 4" key="1">
    <citation type="submission" date="2017-05" db="EMBL/GenBank/DDBJ databases">
        <title>Genome sequence for an aflatoxigenic pathogen of Argentinian peanut, Aspergillus arachidicola.</title>
        <authorList>
            <person name="Moore G."/>
            <person name="Beltz S.B."/>
            <person name="Mack B.M."/>
        </authorList>
    </citation>
    <scope>NUCLEOTIDE SEQUENCE [LARGE SCALE GENOMIC DNA]</scope>
    <source>
        <strain evidence="3 4">CBS 117610</strain>
    </source>
</reference>
<keyword evidence="4" id="KW-1185">Reference proteome</keyword>
<name>A0A2G7GAP4_9EURO</name>
<dbReference type="AlphaFoldDB" id="A0A2G7GAP4"/>
<comment type="caution">
    <text evidence="3">The sequence shown here is derived from an EMBL/GenBank/DDBJ whole genome shotgun (WGS) entry which is preliminary data.</text>
</comment>
<dbReference type="Gene3D" id="1.10.287.1490">
    <property type="match status" value="1"/>
</dbReference>
<feature type="coiled-coil region" evidence="1">
    <location>
        <begin position="171"/>
        <end position="198"/>
    </location>
</feature>
<proteinExistence type="predicted"/>
<organism evidence="3 4">
    <name type="scientific">Aspergillus arachidicola</name>
    <dbReference type="NCBI Taxonomy" id="656916"/>
    <lineage>
        <taxon>Eukaryota</taxon>
        <taxon>Fungi</taxon>
        <taxon>Dikarya</taxon>
        <taxon>Ascomycota</taxon>
        <taxon>Pezizomycotina</taxon>
        <taxon>Eurotiomycetes</taxon>
        <taxon>Eurotiomycetidae</taxon>
        <taxon>Eurotiales</taxon>
        <taxon>Aspergillaceae</taxon>
        <taxon>Aspergillus</taxon>
        <taxon>Aspergillus subgen. Circumdati</taxon>
    </lineage>
</organism>
<keyword evidence="1" id="KW-0175">Coiled coil</keyword>
<evidence type="ECO:0000313" key="3">
    <source>
        <dbReference type="EMBL" id="PIG89924.1"/>
    </source>
</evidence>
<feature type="region of interest" description="Disordered" evidence="2">
    <location>
        <begin position="478"/>
        <end position="518"/>
    </location>
</feature>
<sequence length="518" mass="59006">MPPKTLTSPSIPSPNAHDQHGVRAFLDQLKKLASNSGFDAILGIYDENNKLLDHLKSKDHDIENLKDEMKEQERKNDTAVDQMFKANEKEKSRHQETKEHVKTLQTLISDKEKCISERDKVVDGLEKKVKKLEFDISKEREKSALAQKEINGLQKSVQEKETTINKMQTMEADLKDKLVSTNKKVKELENNAAVLNGSLMTTEASLKKLEGYAVKYSAVTEQSVIENLGKLWDYAKTEIFAILKNDLPSDSLQNISAWEKLRQRELVQEHQIPLPCSNTLAAKQMRLVIILAILAREINTHIFLPVYIARVDNQYNPFRQVLTNEAGIDSEKESFCRSILLSLDPPTQDSICLVGIQTVVKNVSEYLYELLPEDQRLAFHNTLSKVVQKAAIVWKPIQHSKRRYVLDFDPPTADDEYEVFTFPSTDKTTTEKNANQKNPQKIFLTVLPRLSIIENKEITAYTAPIQLNRSQYQWINAESEMNKEPPSPTIGRIPWRRRSNTPKNLSLSNGGSRKGNGA</sequence>
<gene>
    <name evidence="3" type="ORF">AARAC_003551</name>
</gene>
<evidence type="ECO:0000313" key="4">
    <source>
        <dbReference type="Proteomes" id="UP000231358"/>
    </source>
</evidence>
<accession>A0A2G7GAP4</accession>
<dbReference type="Proteomes" id="UP000231358">
    <property type="component" value="Unassembled WGS sequence"/>
</dbReference>
<dbReference type="EMBL" id="NEXV01000038">
    <property type="protein sequence ID" value="PIG89924.1"/>
    <property type="molecule type" value="Genomic_DNA"/>
</dbReference>
<protein>
    <recommendedName>
        <fullName evidence="5">MEI5 protein</fullName>
    </recommendedName>
</protein>
<evidence type="ECO:0000256" key="2">
    <source>
        <dbReference type="SAM" id="MobiDB-lite"/>
    </source>
</evidence>
<feature type="compositionally biased region" description="Polar residues" evidence="2">
    <location>
        <begin position="501"/>
        <end position="511"/>
    </location>
</feature>